<dbReference type="PANTHER" id="PTHR46577">
    <property type="entry name" value="HTH-TYPE TRANSCRIPTIONAL REGULATORY PROTEIN GABR"/>
    <property type="match status" value="1"/>
</dbReference>
<dbReference type="CDD" id="cd00609">
    <property type="entry name" value="AAT_like"/>
    <property type="match status" value="1"/>
</dbReference>
<dbReference type="InterPro" id="IPR036388">
    <property type="entry name" value="WH-like_DNA-bd_sf"/>
</dbReference>
<dbReference type="PROSITE" id="PS50949">
    <property type="entry name" value="HTH_GNTR"/>
    <property type="match status" value="1"/>
</dbReference>
<evidence type="ECO:0000256" key="2">
    <source>
        <dbReference type="ARBA" id="ARBA00022898"/>
    </source>
</evidence>
<keyword evidence="2" id="KW-0663">Pyridoxal phosphate</keyword>
<dbReference type="PRINTS" id="PR00035">
    <property type="entry name" value="HTHGNTR"/>
</dbReference>
<protein>
    <submittedName>
        <fullName evidence="7">GntR family transcriptional regulator</fullName>
    </submittedName>
</protein>
<dbReference type="InterPro" id="IPR015424">
    <property type="entry name" value="PyrdxlP-dep_Trfase"/>
</dbReference>
<dbReference type="InterPro" id="IPR051446">
    <property type="entry name" value="HTH_trans_reg/aminotransferase"/>
</dbReference>
<sequence length="609" mass="69849">MYFDASMPQHLFVLDDDDKTSLQKQLQQKLIGAIHSGYFSAASKMPSSRKLAEQLGVSRNTVVAAYEQLIDEGYLVSRERSGIYVNDHFFEEYAEQASSTLAVAANQFDWEGALHGIKVEKSPPPYPDNWQQYPFPFIDGQYDQSLFPLNQWRECSRLSQNVDEIKSWARDSGNKDDELLIHEIRTKVLPRRGIFAETDEILITLGSQHALYLLARLLLSHTRLLTTEEPGYQGIRQLAQLMYCPLQFAAIEADGIRLEDIAPQTDVLYVTPSHQVPTAVTMSREKRERLIEQAQQDDFVIIEDDYESEANFLSNPHPALKSMDNVGRVVYVSSFSKVLAPGLRLGFMVAPRALVKQARRLRSLSLRHPPANNQRIMALFLSLGYYDMTMRRIHQELNLRWQEMREALNHYLGPYIVTSETVGGSTVWIKGPPGLNSQRFAAEAAKTGILIEPVHRFYGGRDKPDQYFRLGVRSIPAAKIREGIERLARLIDEFKEQQDRDWGQRLSGEALLAFVSNCQFIGRTVFGDPYRIRLRADGTMEGWEGHTDEKHDTGTWWLKGDTWYRQWQSWSYGELLGFEIYINDNRIHWVRDGQLVDAAFYTIPGEDGE</sequence>
<accession>A0ABQ1QW53</accession>
<organism evidence="7 8">
    <name type="scientific">Lacimicrobium alkaliphilum</name>
    <dbReference type="NCBI Taxonomy" id="1526571"/>
    <lineage>
        <taxon>Bacteria</taxon>
        <taxon>Pseudomonadati</taxon>
        <taxon>Pseudomonadota</taxon>
        <taxon>Gammaproteobacteria</taxon>
        <taxon>Alteromonadales</taxon>
        <taxon>Alteromonadaceae</taxon>
        <taxon>Lacimicrobium</taxon>
    </lineage>
</organism>
<keyword evidence="8" id="KW-1185">Reference proteome</keyword>
<keyword evidence="4" id="KW-0238">DNA-binding</keyword>
<dbReference type="Pfam" id="PF00392">
    <property type="entry name" value="GntR"/>
    <property type="match status" value="1"/>
</dbReference>
<proteinExistence type="inferred from homology"/>
<dbReference type="Proteomes" id="UP000614272">
    <property type="component" value="Unassembled WGS sequence"/>
</dbReference>
<dbReference type="Gene3D" id="1.10.10.10">
    <property type="entry name" value="Winged helix-like DNA-binding domain superfamily/Winged helix DNA-binding domain"/>
    <property type="match status" value="1"/>
</dbReference>
<evidence type="ECO:0000256" key="1">
    <source>
        <dbReference type="ARBA" id="ARBA00005384"/>
    </source>
</evidence>
<keyword evidence="5" id="KW-0804">Transcription</keyword>
<name>A0ABQ1QW53_9ALTE</name>
<feature type="domain" description="HTH gntR-type" evidence="6">
    <location>
        <begin position="20"/>
        <end position="88"/>
    </location>
</feature>
<keyword evidence="3" id="KW-0805">Transcription regulation</keyword>
<dbReference type="SUPFAM" id="SSF46785">
    <property type="entry name" value="Winged helix' DNA-binding domain"/>
    <property type="match status" value="1"/>
</dbReference>
<reference evidence="8" key="1">
    <citation type="journal article" date="2019" name="Int. J. Syst. Evol. Microbiol.">
        <title>The Global Catalogue of Microorganisms (GCM) 10K type strain sequencing project: providing services to taxonomists for standard genome sequencing and annotation.</title>
        <authorList>
            <consortium name="The Broad Institute Genomics Platform"/>
            <consortium name="The Broad Institute Genome Sequencing Center for Infectious Disease"/>
            <person name="Wu L."/>
            <person name="Ma J."/>
        </authorList>
    </citation>
    <scope>NUCLEOTIDE SEQUENCE [LARGE SCALE GENOMIC DNA]</scope>
    <source>
        <strain evidence="8">CGMCC 1.12923</strain>
    </source>
</reference>
<evidence type="ECO:0000313" key="7">
    <source>
        <dbReference type="EMBL" id="GGD49270.1"/>
    </source>
</evidence>
<dbReference type="Pfam" id="PF00155">
    <property type="entry name" value="Aminotran_1_2"/>
    <property type="match status" value="1"/>
</dbReference>
<evidence type="ECO:0000256" key="4">
    <source>
        <dbReference type="ARBA" id="ARBA00023125"/>
    </source>
</evidence>
<evidence type="ECO:0000256" key="3">
    <source>
        <dbReference type="ARBA" id="ARBA00023015"/>
    </source>
</evidence>
<dbReference type="InterPro" id="IPR036390">
    <property type="entry name" value="WH_DNA-bd_sf"/>
</dbReference>
<dbReference type="CDD" id="cd07377">
    <property type="entry name" value="WHTH_GntR"/>
    <property type="match status" value="1"/>
</dbReference>
<dbReference type="InterPro" id="IPR004839">
    <property type="entry name" value="Aminotransferase_I/II_large"/>
</dbReference>
<dbReference type="RefSeq" id="WP_218962368.1">
    <property type="nucleotide sequence ID" value="NZ_BMGJ01000001.1"/>
</dbReference>
<dbReference type="SMART" id="SM00345">
    <property type="entry name" value="HTH_GNTR"/>
    <property type="match status" value="1"/>
</dbReference>
<evidence type="ECO:0000256" key="5">
    <source>
        <dbReference type="ARBA" id="ARBA00023163"/>
    </source>
</evidence>
<dbReference type="SUPFAM" id="SSF53383">
    <property type="entry name" value="PLP-dependent transferases"/>
    <property type="match status" value="1"/>
</dbReference>
<evidence type="ECO:0000313" key="8">
    <source>
        <dbReference type="Proteomes" id="UP000614272"/>
    </source>
</evidence>
<comment type="similarity">
    <text evidence="1">In the C-terminal section; belongs to the class-I pyridoxal-phosphate-dependent aminotransferase family.</text>
</comment>
<dbReference type="Gene3D" id="3.40.640.10">
    <property type="entry name" value="Type I PLP-dependent aspartate aminotransferase-like (Major domain)"/>
    <property type="match status" value="1"/>
</dbReference>
<gene>
    <name evidence="7" type="ORF">GCM10011357_01550</name>
</gene>
<dbReference type="InterPro" id="IPR015421">
    <property type="entry name" value="PyrdxlP-dep_Trfase_major"/>
</dbReference>
<dbReference type="InterPro" id="IPR000524">
    <property type="entry name" value="Tscrpt_reg_HTH_GntR"/>
</dbReference>
<comment type="caution">
    <text evidence="7">The sequence shown here is derived from an EMBL/GenBank/DDBJ whole genome shotgun (WGS) entry which is preliminary data.</text>
</comment>
<dbReference type="EMBL" id="BMGJ01000001">
    <property type="protein sequence ID" value="GGD49270.1"/>
    <property type="molecule type" value="Genomic_DNA"/>
</dbReference>
<dbReference type="PANTHER" id="PTHR46577:SF1">
    <property type="entry name" value="HTH-TYPE TRANSCRIPTIONAL REGULATORY PROTEIN GABR"/>
    <property type="match status" value="1"/>
</dbReference>
<evidence type="ECO:0000259" key="6">
    <source>
        <dbReference type="PROSITE" id="PS50949"/>
    </source>
</evidence>